<evidence type="ECO:0000256" key="1">
    <source>
        <dbReference type="SAM" id="MobiDB-lite"/>
    </source>
</evidence>
<proteinExistence type="predicted"/>
<keyword evidence="2" id="KW-0472">Membrane</keyword>
<evidence type="ECO:0000313" key="4">
    <source>
        <dbReference type="Proteomes" id="UP001484535"/>
    </source>
</evidence>
<dbReference type="EMBL" id="JBDLBR010000001">
    <property type="protein sequence ID" value="MEN7536449.1"/>
    <property type="molecule type" value="Genomic_DNA"/>
</dbReference>
<gene>
    <name evidence="3" type="ORF">ABDJ38_04615</name>
</gene>
<dbReference type="Proteomes" id="UP001484535">
    <property type="component" value="Unassembled WGS sequence"/>
</dbReference>
<evidence type="ECO:0008006" key="5">
    <source>
        <dbReference type="Google" id="ProtNLM"/>
    </source>
</evidence>
<accession>A0ABV0CUC8</accession>
<reference evidence="3 4" key="1">
    <citation type="submission" date="2024-05" db="EMBL/GenBank/DDBJ databases">
        <authorList>
            <person name="Park S."/>
        </authorList>
    </citation>
    <scope>NUCLEOTIDE SEQUENCE [LARGE SCALE GENOMIC DNA]</scope>
    <source>
        <strain evidence="3 4">DGU5</strain>
    </source>
</reference>
<name>A0ABV0CUC8_9SPHN</name>
<sequence>MPDLELQLREDRMLRNAARALVTADIAHLKREMDPESPAGPDLTSRARDLADDTRDYVSGHRFQVGAVVAALLAAIALWLFREPLAAIVREMLADEEDGEDNMEQAGDDDRSLNEQELPAETQA</sequence>
<evidence type="ECO:0000256" key="2">
    <source>
        <dbReference type="SAM" id="Phobius"/>
    </source>
</evidence>
<organism evidence="3 4">
    <name type="scientific">Aurantiacibacter flavus</name>
    <dbReference type="NCBI Taxonomy" id="3145232"/>
    <lineage>
        <taxon>Bacteria</taxon>
        <taxon>Pseudomonadati</taxon>
        <taxon>Pseudomonadota</taxon>
        <taxon>Alphaproteobacteria</taxon>
        <taxon>Sphingomonadales</taxon>
        <taxon>Erythrobacteraceae</taxon>
        <taxon>Aurantiacibacter</taxon>
    </lineage>
</organism>
<keyword evidence="2" id="KW-0812">Transmembrane</keyword>
<feature type="transmembrane region" description="Helical" evidence="2">
    <location>
        <begin position="63"/>
        <end position="81"/>
    </location>
</feature>
<protein>
    <recommendedName>
        <fullName evidence="5">DUF3618 domain-containing protein</fullName>
    </recommendedName>
</protein>
<keyword evidence="2" id="KW-1133">Transmembrane helix</keyword>
<evidence type="ECO:0000313" key="3">
    <source>
        <dbReference type="EMBL" id="MEN7536449.1"/>
    </source>
</evidence>
<feature type="compositionally biased region" description="Acidic residues" evidence="1">
    <location>
        <begin position="95"/>
        <end position="107"/>
    </location>
</feature>
<keyword evidence="4" id="KW-1185">Reference proteome</keyword>
<comment type="caution">
    <text evidence="3">The sequence shown here is derived from an EMBL/GenBank/DDBJ whole genome shotgun (WGS) entry which is preliminary data.</text>
</comment>
<dbReference type="RefSeq" id="WP_346783881.1">
    <property type="nucleotide sequence ID" value="NZ_JBDLBR010000001.1"/>
</dbReference>
<feature type="region of interest" description="Disordered" evidence="1">
    <location>
        <begin position="95"/>
        <end position="124"/>
    </location>
</feature>